<protein>
    <submittedName>
        <fullName evidence="1">Conotoxin-like protein 2</fullName>
    </submittedName>
</protein>
<reference evidence="1" key="1">
    <citation type="submission" date="2019-11" db="EMBL/GenBank/DDBJ databases">
        <title>Studies on the baculoviruses infecting the caterpillars, Spilarctia obliqua Walker (Erebidae) and Pieris brassicae Linn. (Pieridae) (Insecta: Lepidoptera).</title>
        <authorList>
            <person name="Paul S."/>
            <person name="Arumugaperumal A."/>
            <person name="Sathiya Balasingh Thangapandi E.J.J."/>
            <person name="Sarjubala Devi H."/>
            <person name="Johnson T."/>
            <person name="Maisnam S."/>
            <person name="Krishnavel S."/>
            <person name="Soman Syamala S."/>
            <person name="Ramamoorthy S."/>
            <person name="Karthikeyan R."/>
            <person name="Subburaman C."/>
            <person name="Jeyaprakash R."/>
            <person name="Azhaguchamy M."/>
            <person name="Ramaiyer V."/>
            <person name="Sivasubramaniam S."/>
        </authorList>
    </citation>
    <scope>NUCLEOTIDE SEQUENCE</scope>
    <source>
        <strain evidence="1">Manipur</strain>
    </source>
</reference>
<proteinExistence type="predicted"/>
<sequence length="54" mass="5840">MIKFTTIFLIAAVVVTLSAQYVLACTETGKTVNIVTNAVAAHVPPRLVFVYTDK</sequence>
<dbReference type="EMBL" id="MN750529">
    <property type="protein sequence ID" value="QNN89395.1"/>
    <property type="molecule type" value="Genomic_DNA"/>
</dbReference>
<organism evidence="1">
    <name type="scientific">Spilarctia obliqua nucleopolyhedrovirus</name>
    <dbReference type="NCBI Taxonomy" id="1638618"/>
    <lineage>
        <taxon>Viruses</taxon>
        <taxon>Viruses incertae sedis</taxon>
        <taxon>Naldaviricetes</taxon>
        <taxon>Lefavirales</taxon>
        <taxon>Baculoviridae</taxon>
        <taxon>Alphabaculovirus</taxon>
    </lineage>
</organism>
<evidence type="ECO:0000313" key="1">
    <source>
        <dbReference type="EMBL" id="QNN89395.1"/>
    </source>
</evidence>
<accession>A0A7G9U8G4</accession>
<name>A0A7G9U8G4_9ABAC</name>